<comment type="caution">
    <text evidence="9">The sequence shown here is derived from an EMBL/GenBank/DDBJ whole genome shotgun (WGS) entry which is preliminary data.</text>
</comment>
<feature type="transmembrane region" description="Helical" evidence="7">
    <location>
        <begin position="363"/>
        <end position="382"/>
    </location>
</feature>
<comment type="subcellular location">
    <subcellularLocation>
        <location evidence="1">Cell membrane</location>
        <topology evidence="1">Multi-pass membrane protein</topology>
    </subcellularLocation>
</comment>
<keyword evidence="5 7" id="KW-0472">Membrane</keyword>
<evidence type="ECO:0000256" key="4">
    <source>
        <dbReference type="ARBA" id="ARBA00022989"/>
    </source>
</evidence>
<gene>
    <name evidence="9" type="ORF">OXPF_36980</name>
</gene>
<accession>A0A0P8W4Z9</accession>
<dbReference type="Pfam" id="PF02687">
    <property type="entry name" value="FtsX"/>
    <property type="match status" value="2"/>
</dbReference>
<feature type="transmembrane region" description="Helical" evidence="7">
    <location>
        <begin position="321"/>
        <end position="351"/>
    </location>
</feature>
<protein>
    <submittedName>
        <fullName evidence="9">FtsX-like permease family protein</fullName>
    </submittedName>
</protein>
<dbReference type="PANTHER" id="PTHR30572:SF4">
    <property type="entry name" value="ABC TRANSPORTER PERMEASE YTRF"/>
    <property type="match status" value="1"/>
</dbReference>
<comment type="similarity">
    <text evidence="6">Belongs to the ABC-4 integral membrane protein family.</text>
</comment>
<feature type="transmembrane region" description="Helical" evidence="7">
    <location>
        <begin position="266"/>
        <end position="289"/>
    </location>
</feature>
<sequence length="850" mass="94048">MRNNNQAVVMKLSKRSFQANKSRNIFALVAIVLTTVLITAVFTIGISLSDGMQQMLIHSYGRSTEVDFQYLTEDEARRVAEHPLIKEYGLSRLITVTAEGAFRQAQGEIHTADENFAGFTFSKPATGRLPQGENEIALMSWILDAMGLPRELGQVVRLDFEVDGTPYSMDFTVCGFWDNDLNLQPYGMLYISDALADKLLKGVDPAQTRLGGGYYGVTKITANIHGKLSELEENVNTILKDTGIDAEAAGVLFNGAYGKRGADTGIIAAMAVIIAIILVSGYLLIYNIFYISVMRDVRFYGLLKTIGTTQKQLMRVVNFQALLLCTTGIPAGLIFGYLLGIVMIPVLLGFLSIDYMPAPPNPWIFLLGAALALFTVLVSCYGPAKKAGRVTPVEAVRYTGVAAAPAKKTKGGSSGAKISRMAWSNIFRSRKKASLVIASLSVGLILFNIVYTLVNSFDVNKFLQSHINGDFLIADADYFSFARPYAPSYTLSGDLLADVKELDGVQEVAKVYYANGFAPIEGNIKDGLINSQRRRILSKKPSLTEQEVEEIIEKTDFSAYGDFIDAQVYGFDSYWLDKLEENMVEGTFEREKFLSGDYLLLGFDGEGMVRVGDTVTFSLEGKDREERSYEVMGRVDYHALNSLGAHFVSMPGFSVYLPSSEFERLANPDIMSATVIAEEAYIDRLQAEIELLLVGHPQVDFRSRADYIDEMKSDNQQLALIGFTLCTVILLIGMLNFVNTTMTNIFSRKQELAMLQSVGMTAKQGKKMLVLEGIYYMALVLIAFVTIGYIVSYFTVNTITQGSAAYTYQFTSAPLMICFPVLLLLACILPIRVYKNISRESVVQRLRENQ</sequence>
<feature type="transmembrane region" description="Helical" evidence="7">
    <location>
        <begin position="718"/>
        <end position="738"/>
    </location>
</feature>
<feature type="domain" description="ABC3 transporter permease C-terminal" evidence="8">
    <location>
        <begin position="726"/>
        <end position="839"/>
    </location>
</feature>
<evidence type="ECO:0000256" key="6">
    <source>
        <dbReference type="ARBA" id="ARBA00038076"/>
    </source>
</evidence>
<evidence type="ECO:0000313" key="10">
    <source>
        <dbReference type="Proteomes" id="UP000050326"/>
    </source>
</evidence>
<evidence type="ECO:0000256" key="7">
    <source>
        <dbReference type="SAM" id="Phobius"/>
    </source>
</evidence>
<keyword evidence="2" id="KW-1003">Cell membrane</keyword>
<feature type="transmembrane region" description="Helical" evidence="7">
    <location>
        <begin position="773"/>
        <end position="796"/>
    </location>
</feature>
<dbReference type="PANTHER" id="PTHR30572">
    <property type="entry name" value="MEMBRANE COMPONENT OF TRANSPORTER-RELATED"/>
    <property type="match status" value="1"/>
</dbReference>
<evidence type="ECO:0000313" key="9">
    <source>
        <dbReference type="EMBL" id="KPU42929.1"/>
    </source>
</evidence>
<keyword evidence="3 7" id="KW-0812">Transmembrane</keyword>
<evidence type="ECO:0000256" key="5">
    <source>
        <dbReference type="ARBA" id="ARBA00023136"/>
    </source>
</evidence>
<feature type="transmembrane region" description="Helical" evidence="7">
    <location>
        <begin position="25"/>
        <end position="48"/>
    </location>
</feature>
<evidence type="ECO:0000256" key="2">
    <source>
        <dbReference type="ARBA" id="ARBA00022475"/>
    </source>
</evidence>
<dbReference type="AlphaFoldDB" id="A0A0P8W4Z9"/>
<dbReference type="EMBL" id="LKET01000051">
    <property type="protein sequence ID" value="KPU42929.1"/>
    <property type="molecule type" value="Genomic_DNA"/>
</dbReference>
<feature type="transmembrane region" description="Helical" evidence="7">
    <location>
        <begin position="433"/>
        <end position="454"/>
    </location>
</feature>
<evidence type="ECO:0000256" key="3">
    <source>
        <dbReference type="ARBA" id="ARBA00022692"/>
    </source>
</evidence>
<dbReference type="GO" id="GO:0005886">
    <property type="term" value="C:plasma membrane"/>
    <property type="evidence" value="ECO:0007669"/>
    <property type="project" value="UniProtKB-SubCell"/>
</dbReference>
<proteinExistence type="inferred from homology"/>
<feature type="domain" description="ABC3 transporter permease C-terminal" evidence="8">
    <location>
        <begin position="272"/>
        <end position="391"/>
    </location>
</feature>
<dbReference type="InterPro" id="IPR050250">
    <property type="entry name" value="Macrolide_Exporter_MacB"/>
</dbReference>
<dbReference type="Proteomes" id="UP000050326">
    <property type="component" value="Unassembled WGS sequence"/>
</dbReference>
<dbReference type="OrthoDB" id="9793166at2"/>
<feature type="transmembrane region" description="Helical" evidence="7">
    <location>
        <begin position="808"/>
        <end position="831"/>
    </location>
</feature>
<name>A0A0P8W4Z9_9CLOT</name>
<dbReference type="STRING" id="36849.OXPF_36980"/>
<evidence type="ECO:0000259" key="8">
    <source>
        <dbReference type="Pfam" id="PF02687"/>
    </source>
</evidence>
<dbReference type="InterPro" id="IPR003838">
    <property type="entry name" value="ABC3_permease_C"/>
</dbReference>
<reference evidence="9 10" key="1">
    <citation type="submission" date="2015-09" db="EMBL/GenBank/DDBJ databases">
        <title>Genome sequence of Oxobacter pfennigii DSM 3222.</title>
        <authorList>
            <person name="Poehlein A."/>
            <person name="Bengelsdorf F.R."/>
            <person name="Schiel-Bengelsdorf B."/>
            <person name="Duerre P."/>
            <person name="Daniel R."/>
        </authorList>
    </citation>
    <scope>NUCLEOTIDE SEQUENCE [LARGE SCALE GENOMIC DNA]</scope>
    <source>
        <strain evidence="9 10">DSM 3222</strain>
    </source>
</reference>
<keyword evidence="4 7" id="KW-1133">Transmembrane helix</keyword>
<organism evidence="9 10">
    <name type="scientific">Oxobacter pfennigii</name>
    <dbReference type="NCBI Taxonomy" id="36849"/>
    <lineage>
        <taxon>Bacteria</taxon>
        <taxon>Bacillati</taxon>
        <taxon>Bacillota</taxon>
        <taxon>Clostridia</taxon>
        <taxon>Eubacteriales</taxon>
        <taxon>Clostridiaceae</taxon>
        <taxon>Oxobacter</taxon>
    </lineage>
</organism>
<dbReference type="GO" id="GO:0022857">
    <property type="term" value="F:transmembrane transporter activity"/>
    <property type="evidence" value="ECO:0007669"/>
    <property type="project" value="TreeGrafter"/>
</dbReference>
<dbReference type="RefSeq" id="WP_054876660.1">
    <property type="nucleotide sequence ID" value="NZ_LKET01000051.1"/>
</dbReference>
<evidence type="ECO:0000256" key="1">
    <source>
        <dbReference type="ARBA" id="ARBA00004651"/>
    </source>
</evidence>
<keyword evidence="10" id="KW-1185">Reference proteome</keyword>